<keyword evidence="3 8" id="KW-0285">Flavoprotein</keyword>
<evidence type="ECO:0000256" key="7">
    <source>
        <dbReference type="ARBA" id="ARBA00023033"/>
    </source>
</evidence>
<comment type="caution">
    <text evidence="9">The sequence shown here is derived from an EMBL/GenBank/DDBJ whole genome shotgun (WGS) entry which is preliminary data.</text>
</comment>
<dbReference type="Proteomes" id="UP000593567">
    <property type="component" value="Unassembled WGS sequence"/>
</dbReference>
<dbReference type="EMBL" id="VXIV02002966">
    <property type="protein sequence ID" value="KAF6021763.1"/>
    <property type="molecule type" value="Genomic_DNA"/>
</dbReference>
<dbReference type="FunFam" id="3.50.50.60:FF:000138">
    <property type="entry name" value="Flavin-containing monooxygenase"/>
    <property type="match status" value="1"/>
</dbReference>
<gene>
    <name evidence="9" type="ORF">EB796_019935</name>
</gene>
<sequence length="423" mass="48610">MKEVVVIGAGPAGLATIKSLSEYKDELNITAYEISNRVGGIWVNRDPHRQTPMYDSLKANLPKEVLAYPEFPFPEDIKESFLPQNMILDYIESYAKHFNLYDYIQFRRTVLDVDILSSVNGVEKWNVMVRNEETGAVTNNKCDAVLVATGHESKMYIPDLAGMQTYTGEIIHSRYFQNSSHYVGKTVVLVGAGFSGLDIFTEIYSVVKKIYLSHHNENIKVPLPGNSEYVPDVARLDGDDIIFTDGRVVQADIILMATGYRYDFSFLSENCRPVVKDDHVTNIYRMMVDIEHPSLYYIGLNKFGQIFRRFCVQADLAAALIAEKIPSVCREEMQREYEERFKECVTDLGRRPKYFHLSGGAEYMNSMMRQSGKQLPRSKVTEAIHQRNFSNALKCFYKFKTSIYEIVDEENYKVIYEDEIFSK</sequence>
<name>A0A7J7J6I4_BUGNE</name>
<keyword evidence="4 8" id="KW-0274">FAD</keyword>
<dbReference type="SUPFAM" id="SSF51905">
    <property type="entry name" value="FAD/NAD(P)-binding domain"/>
    <property type="match status" value="2"/>
</dbReference>
<dbReference type="InterPro" id="IPR050346">
    <property type="entry name" value="FMO-like"/>
</dbReference>
<evidence type="ECO:0000256" key="5">
    <source>
        <dbReference type="ARBA" id="ARBA00022857"/>
    </source>
</evidence>
<proteinExistence type="inferred from homology"/>
<dbReference type="InterPro" id="IPR000960">
    <property type="entry name" value="Flavin_mOase"/>
</dbReference>
<dbReference type="InterPro" id="IPR036291">
    <property type="entry name" value="NAD(P)-bd_dom_sf"/>
</dbReference>
<keyword evidence="10" id="KW-1185">Reference proteome</keyword>
<dbReference type="EC" id="1.-.-.-" evidence="8"/>
<dbReference type="PANTHER" id="PTHR23023">
    <property type="entry name" value="DIMETHYLANILINE MONOOXYGENASE"/>
    <property type="match status" value="1"/>
</dbReference>
<dbReference type="InterPro" id="IPR036188">
    <property type="entry name" value="FAD/NAD-bd_sf"/>
</dbReference>
<organism evidence="9 10">
    <name type="scientific">Bugula neritina</name>
    <name type="common">Brown bryozoan</name>
    <name type="synonym">Sertularia neritina</name>
    <dbReference type="NCBI Taxonomy" id="10212"/>
    <lineage>
        <taxon>Eukaryota</taxon>
        <taxon>Metazoa</taxon>
        <taxon>Spiralia</taxon>
        <taxon>Lophotrochozoa</taxon>
        <taxon>Bryozoa</taxon>
        <taxon>Gymnolaemata</taxon>
        <taxon>Cheilostomatida</taxon>
        <taxon>Flustrina</taxon>
        <taxon>Buguloidea</taxon>
        <taxon>Bugulidae</taxon>
        <taxon>Bugula</taxon>
    </lineage>
</organism>
<dbReference type="GO" id="GO:0050661">
    <property type="term" value="F:NADP binding"/>
    <property type="evidence" value="ECO:0007669"/>
    <property type="project" value="InterPro"/>
</dbReference>
<keyword evidence="5" id="KW-0521">NADP</keyword>
<evidence type="ECO:0000256" key="4">
    <source>
        <dbReference type="ARBA" id="ARBA00022827"/>
    </source>
</evidence>
<dbReference type="Pfam" id="PF00743">
    <property type="entry name" value="FMO-like"/>
    <property type="match status" value="2"/>
</dbReference>
<evidence type="ECO:0000256" key="1">
    <source>
        <dbReference type="ARBA" id="ARBA00001974"/>
    </source>
</evidence>
<dbReference type="InterPro" id="IPR020946">
    <property type="entry name" value="Flavin_mOase-like"/>
</dbReference>
<comment type="cofactor">
    <cofactor evidence="1 8">
        <name>FAD</name>
        <dbReference type="ChEBI" id="CHEBI:57692"/>
    </cofactor>
</comment>
<dbReference type="AlphaFoldDB" id="A0A7J7J6I4"/>
<dbReference type="PRINTS" id="PR00370">
    <property type="entry name" value="FMOXYGENASE"/>
</dbReference>
<evidence type="ECO:0000313" key="10">
    <source>
        <dbReference type="Proteomes" id="UP000593567"/>
    </source>
</evidence>
<evidence type="ECO:0000256" key="3">
    <source>
        <dbReference type="ARBA" id="ARBA00022630"/>
    </source>
</evidence>
<dbReference type="OrthoDB" id="66881at2759"/>
<comment type="similarity">
    <text evidence="2 8">Belongs to the FMO family.</text>
</comment>
<evidence type="ECO:0000256" key="8">
    <source>
        <dbReference type="RuleBase" id="RU361177"/>
    </source>
</evidence>
<dbReference type="Gene3D" id="3.50.50.60">
    <property type="entry name" value="FAD/NAD(P)-binding domain"/>
    <property type="match status" value="2"/>
</dbReference>
<dbReference type="PIRSF" id="PIRSF000332">
    <property type="entry name" value="FMO"/>
    <property type="match status" value="1"/>
</dbReference>
<evidence type="ECO:0000256" key="6">
    <source>
        <dbReference type="ARBA" id="ARBA00023002"/>
    </source>
</evidence>
<keyword evidence="6 8" id="KW-0560">Oxidoreductase</keyword>
<dbReference type="GO" id="GO:0004499">
    <property type="term" value="F:N,N-dimethylaniline monooxygenase activity"/>
    <property type="evidence" value="ECO:0007669"/>
    <property type="project" value="InterPro"/>
</dbReference>
<reference evidence="9" key="1">
    <citation type="submission" date="2020-06" db="EMBL/GenBank/DDBJ databases">
        <title>Draft genome of Bugula neritina, a colonial animal packing powerful symbionts and potential medicines.</title>
        <authorList>
            <person name="Rayko M."/>
        </authorList>
    </citation>
    <scope>NUCLEOTIDE SEQUENCE [LARGE SCALE GENOMIC DNA]</scope>
    <source>
        <strain evidence="9">Kwan_BN1</strain>
    </source>
</reference>
<protein>
    <recommendedName>
        <fullName evidence="8">Flavin-containing monooxygenase</fullName>
        <ecNumber evidence="8">1.-.-.-</ecNumber>
    </recommendedName>
</protein>
<evidence type="ECO:0000256" key="2">
    <source>
        <dbReference type="ARBA" id="ARBA00009183"/>
    </source>
</evidence>
<dbReference type="GO" id="GO:0050660">
    <property type="term" value="F:flavin adenine dinucleotide binding"/>
    <property type="evidence" value="ECO:0007669"/>
    <property type="project" value="InterPro"/>
</dbReference>
<evidence type="ECO:0000313" key="9">
    <source>
        <dbReference type="EMBL" id="KAF6021763.1"/>
    </source>
</evidence>
<dbReference type="SUPFAM" id="SSF51735">
    <property type="entry name" value="NAD(P)-binding Rossmann-fold domains"/>
    <property type="match status" value="1"/>
</dbReference>
<keyword evidence="7 8" id="KW-0503">Monooxygenase</keyword>
<accession>A0A7J7J6I4</accession>